<dbReference type="OrthoDB" id="2688224at2759"/>
<evidence type="ECO:0000313" key="1">
    <source>
        <dbReference type="EMBL" id="KIK80033.1"/>
    </source>
</evidence>
<keyword evidence="2" id="KW-1185">Reference proteome</keyword>
<protein>
    <submittedName>
        <fullName evidence="1">Uncharacterized protein</fullName>
    </submittedName>
</protein>
<dbReference type="STRING" id="930991.A0A0D0CWW4"/>
<dbReference type="InParanoid" id="A0A0D0CWW4"/>
<reference evidence="1 2" key="1">
    <citation type="submission" date="2014-04" db="EMBL/GenBank/DDBJ databases">
        <authorList>
            <consortium name="DOE Joint Genome Institute"/>
            <person name="Kuo A."/>
            <person name="Kohler A."/>
            <person name="Jargeat P."/>
            <person name="Nagy L.G."/>
            <person name="Floudas D."/>
            <person name="Copeland A."/>
            <person name="Barry K.W."/>
            <person name="Cichocki N."/>
            <person name="Veneault-Fourrey C."/>
            <person name="LaButti K."/>
            <person name="Lindquist E.A."/>
            <person name="Lipzen A."/>
            <person name="Lundell T."/>
            <person name="Morin E."/>
            <person name="Murat C."/>
            <person name="Sun H."/>
            <person name="Tunlid A."/>
            <person name="Henrissat B."/>
            <person name="Grigoriev I.V."/>
            <person name="Hibbett D.S."/>
            <person name="Martin F."/>
            <person name="Nordberg H.P."/>
            <person name="Cantor M.N."/>
            <person name="Hua S.X."/>
        </authorList>
    </citation>
    <scope>NUCLEOTIDE SEQUENCE [LARGE SCALE GENOMIC DNA]</scope>
    <source>
        <strain evidence="1 2">Ve08.2h10</strain>
    </source>
</reference>
<gene>
    <name evidence="1" type="ORF">PAXRUDRAFT_63484</name>
</gene>
<name>A0A0D0CWW4_9AGAM</name>
<sequence length="95" mass="10818">SQKAYVVQLTSIEHCQEHIHHIQVRLITSSIYPDDLVQNTPYVHHLIGQIQISPDNLSAFQQHNSDDPTVQGFIPELKAHILPHIRAMYIEGSES</sequence>
<feature type="non-terminal residue" evidence="1">
    <location>
        <position position="95"/>
    </location>
</feature>
<reference evidence="2" key="2">
    <citation type="submission" date="2015-01" db="EMBL/GenBank/DDBJ databases">
        <title>Evolutionary Origins and Diversification of the Mycorrhizal Mutualists.</title>
        <authorList>
            <consortium name="DOE Joint Genome Institute"/>
            <consortium name="Mycorrhizal Genomics Consortium"/>
            <person name="Kohler A."/>
            <person name="Kuo A."/>
            <person name="Nagy L.G."/>
            <person name="Floudas D."/>
            <person name="Copeland A."/>
            <person name="Barry K.W."/>
            <person name="Cichocki N."/>
            <person name="Veneault-Fourrey C."/>
            <person name="LaButti K."/>
            <person name="Lindquist E.A."/>
            <person name="Lipzen A."/>
            <person name="Lundell T."/>
            <person name="Morin E."/>
            <person name="Murat C."/>
            <person name="Riley R."/>
            <person name="Ohm R."/>
            <person name="Sun H."/>
            <person name="Tunlid A."/>
            <person name="Henrissat B."/>
            <person name="Grigoriev I.V."/>
            <person name="Hibbett D.S."/>
            <person name="Martin F."/>
        </authorList>
    </citation>
    <scope>NUCLEOTIDE SEQUENCE [LARGE SCALE GENOMIC DNA]</scope>
    <source>
        <strain evidence="2">Ve08.2h10</strain>
    </source>
</reference>
<feature type="non-terminal residue" evidence="1">
    <location>
        <position position="1"/>
    </location>
</feature>
<dbReference type="EMBL" id="KN826119">
    <property type="protein sequence ID" value="KIK80033.1"/>
    <property type="molecule type" value="Genomic_DNA"/>
</dbReference>
<evidence type="ECO:0000313" key="2">
    <source>
        <dbReference type="Proteomes" id="UP000054538"/>
    </source>
</evidence>
<proteinExistence type="predicted"/>
<organism evidence="1 2">
    <name type="scientific">Paxillus rubicundulus Ve08.2h10</name>
    <dbReference type="NCBI Taxonomy" id="930991"/>
    <lineage>
        <taxon>Eukaryota</taxon>
        <taxon>Fungi</taxon>
        <taxon>Dikarya</taxon>
        <taxon>Basidiomycota</taxon>
        <taxon>Agaricomycotina</taxon>
        <taxon>Agaricomycetes</taxon>
        <taxon>Agaricomycetidae</taxon>
        <taxon>Boletales</taxon>
        <taxon>Paxilineae</taxon>
        <taxon>Paxillaceae</taxon>
        <taxon>Paxillus</taxon>
    </lineage>
</organism>
<dbReference type="HOGENOM" id="CLU_162824_0_0_1"/>
<accession>A0A0D0CWW4</accession>
<dbReference type="Proteomes" id="UP000054538">
    <property type="component" value="Unassembled WGS sequence"/>
</dbReference>
<dbReference type="AlphaFoldDB" id="A0A0D0CWW4"/>